<evidence type="ECO:0000256" key="1">
    <source>
        <dbReference type="SAM" id="SignalP"/>
    </source>
</evidence>
<comment type="caution">
    <text evidence="2">The sequence shown here is derived from an EMBL/GenBank/DDBJ whole genome shotgun (WGS) entry which is preliminary data.</text>
</comment>
<evidence type="ECO:0000313" key="2">
    <source>
        <dbReference type="EMBL" id="OGX81315.1"/>
    </source>
</evidence>
<dbReference type="EMBL" id="MDZC01000123">
    <property type="protein sequence ID" value="OGX81315.1"/>
    <property type="molecule type" value="Genomic_DNA"/>
</dbReference>
<organism evidence="2 3">
    <name type="scientific">Hymenobacter glacialis</name>
    <dbReference type="NCBI Taxonomy" id="1908236"/>
    <lineage>
        <taxon>Bacteria</taxon>
        <taxon>Pseudomonadati</taxon>
        <taxon>Bacteroidota</taxon>
        <taxon>Cytophagia</taxon>
        <taxon>Cytophagales</taxon>
        <taxon>Hymenobacteraceae</taxon>
        <taxon>Hymenobacter</taxon>
    </lineage>
</organism>
<accession>A0A1G1SRT5</accession>
<dbReference type="AlphaFoldDB" id="A0A1G1SRT5"/>
<dbReference type="Gene3D" id="2.60.40.10">
    <property type="entry name" value="Immunoglobulins"/>
    <property type="match status" value="1"/>
</dbReference>
<dbReference type="Pfam" id="PF13585">
    <property type="entry name" value="CHU_C"/>
    <property type="match status" value="1"/>
</dbReference>
<sequence length="673" mass="70481">MFELVFMKVMNRCLLLFCLWLGAGVAGARAQTTCASPNQPACTFTAIDVATNQPVDAFCVGRPVRFVQCAGRSTPSSLLFYGVLPGTGNTFFPSCIPPNRFDYQYTPTRAEVGSVTVSELANAVAGGSAPSTYYVRTFRVYDNAPPAFTVAPCPSNSALVTVTDAVYDSYTVRVGAGPAQPIARNRPTVVSVPAGATAVTVTGLYLGTDICTGEATQTIAPLLPPQVPVLSRLSLQGPLPGGAATLTLGQLPAGYTYTLQRADGSAAGGFRDVASVPANSSSFTLANAGAGCYRLRRADPCELAVAFSPLVCTVGLTGSSTQNRNQLLLSDAGTASTYSVTRNNIPLGAFNVIAGGLEDPNVECGTTYTYRVTATQPGGGTSVSNEVSITTQSTLPPAQPRLLASFNLRNVVELTPLLANGLVLAPGSSLRYRRTAAGQMPADFRTASSSGVQRDSTAIAELLAQTPCYSVRLLDVCGNASPESLAACPSLLTATTADPTGTTATLAWTAFRGPSATAPAVYTIQRIRPDGTVLSSIAVADSSFTDLTPPTDRQVLRYRLQIGGAGLPPGTFSYSNVATVVRQPAVTLPTAFTPNGDGLNDVLEVKGRYLQNYTFLVVDRNGQVVFRSTQRTETWDGTINGRAPVPGTYAWRFQQQNEDGKPFTATGSVSILK</sequence>
<name>A0A1G1SRT5_9BACT</name>
<gene>
    <name evidence="2" type="ORF">BEN48_06925</name>
</gene>
<dbReference type="STRING" id="1908236.BEN48_06925"/>
<feature type="signal peptide" evidence="1">
    <location>
        <begin position="1"/>
        <end position="28"/>
    </location>
</feature>
<dbReference type="InterPro" id="IPR026341">
    <property type="entry name" value="T9SS_type_B"/>
</dbReference>
<feature type="chain" id="PRO_5009578252" description="Fibronectin type-III domain-containing protein" evidence="1">
    <location>
        <begin position="29"/>
        <end position="673"/>
    </location>
</feature>
<evidence type="ECO:0008006" key="4">
    <source>
        <dbReference type="Google" id="ProtNLM"/>
    </source>
</evidence>
<keyword evidence="1" id="KW-0732">Signal</keyword>
<dbReference type="Proteomes" id="UP000177791">
    <property type="component" value="Unassembled WGS sequence"/>
</dbReference>
<reference evidence="2 3" key="1">
    <citation type="submission" date="2016-08" db="EMBL/GenBank/DDBJ databases">
        <title>Hymenobacter coccineus sp. nov., Hymenobacter lapidarius sp. nov. and Hymenobacter glacialis sp. nov., isolated from Antarctic soil.</title>
        <authorList>
            <person name="Sedlacek I."/>
            <person name="Kralova S."/>
            <person name="Kyrova K."/>
            <person name="Maslanova I."/>
            <person name="Stankova E."/>
            <person name="Vrbovska V."/>
            <person name="Nemec M."/>
            <person name="Bartak M."/>
            <person name="Svec P."/>
            <person name="Busse H.-J."/>
            <person name="Pantucek R."/>
        </authorList>
    </citation>
    <scope>NUCLEOTIDE SEQUENCE [LARGE SCALE GENOMIC DNA]</scope>
    <source>
        <strain evidence="2 3">CCM 8648</strain>
    </source>
</reference>
<dbReference type="InterPro" id="IPR013783">
    <property type="entry name" value="Ig-like_fold"/>
</dbReference>
<dbReference type="NCBIfam" id="TIGR04131">
    <property type="entry name" value="Bac_Flav_CTERM"/>
    <property type="match status" value="1"/>
</dbReference>
<protein>
    <recommendedName>
        <fullName evidence="4">Fibronectin type-III domain-containing protein</fullName>
    </recommendedName>
</protein>
<evidence type="ECO:0000313" key="3">
    <source>
        <dbReference type="Proteomes" id="UP000177791"/>
    </source>
</evidence>
<proteinExistence type="predicted"/>
<keyword evidence="3" id="KW-1185">Reference proteome</keyword>